<dbReference type="InterPro" id="IPR010737">
    <property type="entry name" value="4-carb_acid_sugar_kinase_N"/>
</dbReference>
<evidence type="ECO:0000313" key="9">
    <source>
        <dbReference type="EMBL" id="ORX17830.1"/>
    </source>
</evidence>
<dbReference type="InterPro" id="IPR042213">
    <property type="entry name" value="NBD_C_sf"/>
</dbReference>
<accession>A0A1X2FHA1</accession>
<dbReference type="GO" id="GO:0005524">
    <property type="term" value="F:ATP binding"/>
    <property type="evidence" value="ECO:0007669"/>
    <property type="project" value="UniProtKB-KW"/>
</dbReference>
<evidence type="ECO:0000256" key="5">
    <source>
        <dbReference type="ARBA" id="ARBA00022840"/>
    </source>
</evidence>
<evidence type="ECO:0000256" key="3">
    <source>
        <dbReference type="ARBA" id="ARBA00022741"/>
    </source>
</evidence>
<feature type="domain" description="Four-carbon acid sugar kinase nucleotide binding" evidence="8">
    <location>
        <begin position="205"/>
        <end position="345"/>
    </location>
</feature>
<dbReference type="EMBL" id="LQQA01000006">
    <property type="protein sequence ID" value="ORX17830.1"/>
    <property type="molecule type" value="Genomic_DNA"/>
</dbReference>
<organism evidence="9 10">
    <name type="scientific">Mycolicibacterium wolinskyi</name>
    <dbReference type="NCBI Taxonomy" id="59750"/>
    <lineage>
        <taxon>Bacteria</taxon>
        <taxon>Bacillati</taxon>
        <taxon>Actinomycetota</taxon>
        <taxon>Actinomycetes</taxon>
        <taxon>Mycobacteriales</taxon>
        <taxon>Mycobacteriaceae</taxon>
        <taxon>Mycolicibacterium</taxon>
    </lineage>
</organism>
<evidence type="ECO:0000259" key="7">
    <source>
        <dbReference type="Pfam" id="PF07005"/>
    </source>
</evidence>
<dbReference type="Proteomes" id="UP000193964">
    <property type="component" value="Unassembled WGS sequence"/>
</dbReference>
<reference evidence="9 10" key="1">
    <citation type="submission" date="2016-01" db="EMBL/GenBank/DDBJ databases">
        <title>The new phylogeny of the genus Mycobacterium.</title>
        <authorList>
            <person name="Tarcisio F."/>
            <person name="Conor M."/>
            <person name="Antonella G."/>
            <person name="Elisabetta G."/>
            <person name="Giulia F.S."/>
            <person name="Sara T."/>
            <person name="Anna F."/>
            <person name="Clotilde B."/>
            <person name="Roberto B."/>
            <person name="Veronica D.S."/>
            <person name="Fabio R."/>
            <person name="Monica P."/>
            <person name="Olivier J."/>
            <person name="Enrico T."/>
            <person name="Nicola S."/>
        </authorList>
    </citation>
    <scope>NUCLEOTIDE SEQUENCE [LARGE SCALE GENOMIC DNA]</scope>
    <source>
        <strain evidence="9 10">ATCC 700010</strain>
    </source>
</reference>
<dbReference type="Gene3D" id="3.40.50.10840">
    <property type="entry name" value="Putative sugar-binding, N-terminal domain"/>
    <property type="match status" value="1"/>
</dbReference>
<comment type="similarity">
    <text evidence="1">Belongs to the four-carbon acid sugar kinase family.</text>
</comment>
<keyword evidence="5" id="KW-0067">ATP-binding</keyword>
<dbReference type="Pfam" id="PF07005">
    <property type="entry name" value="SBD_N"/>
    <property type="match status" value="1"/>
</dbReference>
<dbReference type="InterPro" id="IPR037051">
    <property type="entry name" value="4-carb_acid_sugar_kinase_N_sf"/>
</dbReference>
<dbReference type="GO" id="GO:0016301">
    <property type="term" value="F:kinase activity"/>
    <property type="evidence" value="ECO:0007669"/>
    <property type="project" value="UniProtKB-KW"/>
</dbReference>
<evidence type="ECO:0000256" key="1">
    <source>
        <dbReference type="ARBA" id="ARBA00005715"/>
    </source>
</evidence>
<dbReference type="InterPro" id="IPR031475">
    <property type="entry name" value="NBD_C"/>
</dbReference>
<dbReference type="SUPFAM" id="SSF142764">
    <property type="entry name" value="YgbK-like"/>
    <property type="match status" value="1"/>
</dbReference>
<keyword evidence="4" id="KW-0418">Kinase</keyword>
<dbReference type="AlphaFoldDB" id="A0A1X2FHA1"/>
<evidence type="ECO:0000313" key="10">
    <source>
        <dbReference type="Proteomes" id="UP000193964"/>
    </source>
</evidence>
<dbReference type="Pfam" id="PF17042">
    <property type="entry name" value="NBD_C"/>
    <property type="match status" value="1"/>
</dbReference>
<dbReference type="Gene3D" id="3.40.980.20">
    <property type="entry name" value="Four-carbon acid sugar kinase, nucleotide binding domain"/>
    <property type="match status" value="1"/>
</dbReference>
<evidence type="ECO:0000256" key="2">
    <source>
        <dbReference type="ARBA" id="ARBA00022679"/>
    </source>
</evidence>
<keyword evidence="3" id="KW-0547">Nucleotide-binding</keyword>
<evidence type="ECO:0000259" key="8">
    <source>
        <dbReference type="Pfam" id="PF17042"/>
    </source>
</evidence>
<proteinExistence type="inferred from homology"/>
<keyword evidence="6" id="KW-0119">Carbohydrate metabolism</keyword>
<evidence type="ECO:0000256" key="6">
    <source>
        <dbReference type="ARBA" id="ARBA00023277"/>
    </source>
</evidence>
<comment type="caution">
    <text evidence="9">The sequence shown here is derived from an EMBL/GenBank/DDBJ whole genome shotgun (WGS) entry which is preliminary data.</text>
</comment>
<evidence type="ECO:0000256" key="4">
    <source>
        <dbReference type="ARBA" id="ARBA00022777"/>
    </source>
</evidence>
<name>A0A1X2FHA1_9MYCO</name>
<sequence>MTAIHVLADDLSGAAEVAGGFLGRESDLVLRLGDGPNSAVVTVVDLNTRTMTESDAMRTVGEALDGVAAGTRVVKKIDSLLRGHIRAEVAVLAERGPVTVAVALPALQRRTAGGVLYVGDTPLHETDAWHAERSGPPRSVAELFDGLTGVTVRDAATDADLDEIVEAGGPEIQLVGTAALAAAVARTLPVAATPSIPRRSARAVLTVVGTAAHVAQKQISELDPAGIATVVIDSRALLHDKADPEPVHRALERGAAVVTVGGPVEPAETSAVSRALAAFVAAVQAHTLPDLVLTGGETARAVVDAIGISSLRPVHQIHHGAVVSVAPDGRRVVTRPGSFGDTDSLAAIVRYLTERNEEDS</sequence>
<evidence type="ECO:0008006" key="11">
    <source>
        <dbReference type="Google" id="ProtNLM"/>
    </source>
</evidence>
<protein>
    <recommendedName>
        <fullName evidence="11">4-hydroxythreonine-4-phosphate dehydrogenase</fullName>
    </recommendedName>
</protein>
<gene>
    <name evidence="9" type="ORF">AWC31_15515</name>
</gene>
<feature type="domain" description="Four-carbon acid sugar kinase N-terminal" evidence="7">
    <location>
        <begin position="5"/>
        <end position="135"/>
    </location>
</feature>
<keyword evidence="2" id="KW-0808">Transferase</keyword>
<dbReference type="RefSeq" id="WP_165765909.1">
    <property type="nucleotide sequence ID" value="NZ_JACKUA010000015.1"/>
</dbReference>